<comment type="function">
    <text evidence="1 8">Attaches a formyl group to the free amino group of methionyl-tRNA(fMet). The formyl group appears to play a dual role in the initiator identity of N-formylmethionyl-tRNA by promoting its recognition by IF2 and preventing the misappropriation of this tRNA by the elongation apparatus.</text>
</comment>
<dbReference type="InterPro" id="IPR044135">
    <property type="entry name" value="Met-tRNA-FMT_C"/>
</dbReference>
<dbReference type="InterPro" id="IPR005793">
    <property type="entry name" value="Formyl_trans_C"/>
</dbReference>
<reference evidence="11" key="1">
    <citation type="submission" date="2020-07" db="EMBL/GenBank/DDBJ databases">
        <title>Huge and variable diversity of episymbiotic CPR bacteria and DPANN archaea in groundwater ecosystems.</title>
        <authorList>
            <person name="He C.Y."/>
            <person name="Keren R."/>
            <person name="Whittaker M."/>
            <person name="Farag I.F."/>
            <person name="Doudna J."/>
            <person name="Cate J.H.D."/>
            <person name="Banfield J.F."/>
        </authorList>
    </citation>
    <scope>NUCLEOTIDE SEQUENCE</scope>
    <source>
        <strain evidence="11">NC_groundwater_973_Pr1_S-0.2um_54_13</strain>
    </source>
</reference>
<dbReference type="InterPro" id="IPR041711">
    <property type="entry name" value="Met-tRNA-FMT_N"/>
</dbReference>
<name>A0A932VRU6_9BACT</name>
<dbReference type="PROSITE" id="PS00373">
    <property type="entry name" value="GART"/>
    <property type="match status" value="1"/>
</dbReference>
<evidence type="ECO:0000256" key="6">
    <source>
        <dbReference type="ARBA" id="ARBA00022917"/>
    </source>
</evidence>
<organism evidence="11 12">
    <name type="scientific">Candidatus Sungiibacteriota bacterium</name>
    <dbReference type="NCBI Taxonomy" id="2750080"/>
    <lineage>
        <taxon>Bacteria</taxon>
        <taxon>Candidatus Sungiibacteriota</taxon>
    </lineage>
</organism>
<dbReference type="EC" id="2.1.2.9" evidence="3 8"/>
<dbReference type="CDD" id="cd08704">
    <property type="entry name" value="Met_tRNA_FMT_C"/>
    <property type="match status" value="1"/>
</dbReference>
<accession>A0A932VRU6</accession>
<dbReference type="InterPro" id="IPR002376">
    <property type="entry name" value="Formyl_transf_N"/>
</dbReference>
<protein>
    <recommendedName>
        <fullName evidence="4 8">Methionyl-tRNA formyltransferase</fullName>
        <ecNumber evidence="3 8">2.1.2.9</ecNumber>
    </recommendedName>
</protein>
<dbReference type="InterPro" id="IPR036477">
    <property type="entry name" value="Formyl_transf_N_sf"/>
</dbReference>
<evidence type="ECO:0000313" key="11">
    <source>
        <dbReference type="EMBL" id="MBI3631049.1"/>
    </source>
</evidence>
<gene>
    <name evidence="8" type="primary">fmt</name>
    <name evidence="11" type="ORF">HY221_01815</name>
</gene>
<dbReference type="SUPFAM" id="SSF50486">
    <property type="entry name" value="FMT C-terminal domain-like"/>
    <property type="match status" value="1"/>
</dbReference>
<comment type="similarity">
    <text evidence="2 8">Belongs to the Fmt family.</text>
</comment>
<evidence type="ECO:0000256" key="5">
    <source>
        <dbReference type="ARBA" id="ARBA00022679"/>
    </source>
</evidence>
<keyword evidence="6 8" id="KW-0648">Protein biosynthesis</keyword>
<dbReference type="Proteomes" id="UP000753196">
    <property type="component" value="Unassembled WGS sequence"/>
</dbReference>
<dbReference type="Pfam" id="PF02911">
    <property type="entry name" value="Formyl_trans_C"/>
    <property type="match status" value="1"/>
</dbReference>
<dbReference type="GO" id="GO:0005829">
    <property type="term" value="C:cytosol"/>
    <property type="evidence" value="ECO:0007669"/>
    <property type="project" value="TreeGrafter"/>
</dbReference>
<evidence type="ECO:0000259" key="9">
    <source>
        <dbReference type="Pfam" id="PF00551"/>
    </source>
</evidence>
<feature type="domain" description="Formyl transferase N-terminal" evidence="9">
    <location>
        <begin position="14"/>
        <end position="185"/>
    </location>
</feature>
<proteinExistence type="inferred from homology"/>
<sequence length="323" mass="36000">MIQATPDPIQTPILFFGTSEFAVPALEALLDLRYPVVGVVTNPDEAAGRRRTLTACRVKIAALKHHLPVFQPERLDPKRFSDQMPRADLYLVAAYGKIIPKQILAAAPRKALNIHPSLLPRWRGASPIQYAILKGDTKTGVTIMRMDELLDHGPIVAQVDSDIDLRKTTYRDLHYELANLGAMLLKETLPRWIRGEITPTPQDDAQATYCKQLARDDGRIDWSGPAEEIERMIRAFDPWPGAWTLWPRSAKIVRVRIVSSQTTSYESSVGGPGYVWQNAQHPMLVKTGRGSLVIAQLGAEGKKITDAASFVRGYRNIISSVFI</sequence>
<dbReference type="InterPro" id="IPR037022">
    <property type="entry name" value="Formyl_trans_C_sf"/>
</dbReference>
<evidence type="ECO:0000259" key="10">
    <source>
        <dbReference type="Pfam" id="PF02911"/>
    </source>
</evidence>
<dbReference type="CDD" id="cd08646">
    <property type="entry name" value="FMT_core_Met-tRNA-FMT_N"/>
    <property type="match status" value="1"/>
</dbReference>
<dbReference type="Pfam" id="PF00551">
    <property type="entry name" value="Formyl_trans_N"/>
    <property type="match status" value="1"/>
</dbReference>
<evidence type="ECO:0000256" key="4">
    <source>
        <dbReference type="ARBA" id="ARBA00016014"/>
    </source>
</evidence>
<evidence type="ECO:0000256" key="7">
    <source>
        <dbReference type="ARBA" id="ARBA00048558"/>
    </source>
</evidence>
<dbReference type="InterPro" id="IPR005794">
    <property type="entry name" value="Fmt"/>
</dbReference>
<dbReference type="InterPro" id="IPR011034">
    <property type="entry name" value="Formyl_transferase-like_C_sf"/>
</dbReference>
<dbReference type="GO" id="GO:0004479">
    <property type="term" value="F:methionyl-tRNA formyltransferase activity"/>
    <property type="evidence" value="ECO:0007669"/>
    <property type="project" value="UniProtKB-UniRule"/>
</dbReference>
<comment type="catalytic activity">
    <reaction evidence="7 8">
        <text>L-methionyl-tRNA(fMet) + (6R)-10-formyltetrahydrofolate = N-formyl-L-methionyl-tRNA(fMet) + (6S)-5,6,7,8-tetrahydrofolate + H(+)</text>
        <dbReference type="Rhea" id="RHEA:24380"/>
        <dbReference type="Rhea" id="RHEA-COMP:9952"/>
        <dbReference type="Rhea" id="RHEA-COMP:9953"/>
        <dbReference type="ChEBI" id="CHEBI:15378"/>
        <dbReference type="ChEBI" id="CHEBI:57453"/>
        <dbReference type="ChEBI" id="CHEBI:78530"/>
        <dbReference type="ChEBI" id="CHEBI:78844"/>
        <dbReference type="ChEBI" id="CHEBI:195366"/>
        <dbReference type="EC" id="2.1.2.9"/>
    </reaction>
</comment>
<evidence type="ECO:0000256" key="1">
    <source>
        <dbReference type="ARBA" id="ARBA00002606"/>
    </source>
</evidence>
<dbReference type="PANTHER" id="PTHR11138">
    <property type="entry name" value="METHIONYL-TRNA FORMYLTRANSFERASE"/>
    <property type="match status" value="1"/>
</dbReference>
<feature type="binding site" evidence="8">
    <location>
        <begin position="117"/>
        <end position="120"/>
    </location>
    <ligand>
        <name>(6S)-5,6,7,8-tetrahydrofolate</name>
        <dbReference type="ChEBI" id="CHEBI:57453"/>
    </ligand>
</feature>
<dbReference type="NCBIfam" id="TIGR00460">
    <property type="entry name" value="fmt"/>
    <property type="match status" value="1"/>
</dbReference>
<keyword evidence="5 8" id="KW-0808">Transferase</keyword>
<dbReference type="HAMAP" id="MF_00182">
    <property type="entry name" value="Formyl_trans"/>
    <property type="match status" value="1"/>
</dbReference>
<dbReference type="PANTHER" id="PTHR11138:SF5">
    <property type="entry name" value="METHIONYL-TRNA FORMYLTRANSFERASE, MITOCHONDRIAL"/>
    <property type="match status" value="1"/>
</dbReference>
<dbReference type="InterPro" id="IPR001555">
    <property type="entry name" value="GART_AS"/>
</dbReference>
<feature type="domain" description="Formyl transferase C-terminal" evidence="10">
    <location>
        <begin position="214"/>
        <end position="315"/>
    </location>
</feature>
<dbReference type="Gene3D" id="3.10.25.10">
    <property type="entry name" value="Formyl transferase, C-terminal domain"/>
    <property type="match status" value="1"/>
</dbReference>
<dbReference type="AlphaFoldDB" id="A0A932VRU6"/>
<evidence type="ECO:0000256" key="2">
    <source>
        <dbReference type="ARBA" id="ARBA00010699"/>
    </source>
</evidence>
<evidence type="ECO:0000256" key="3">
    <source>
        <dbReference type="ARBA" id="ARBA00012261"/>
    </source>
</evidence>
<dbReference type="EMBL" id="JACQCR010000041">
    <property type="protein sequence ID" value="MBI3631049.1"/>
    <property type="molecule type" value="Genomic_DNA"/>
</dbReference>
<evidence type="ECO:0000313" key="12">
    <source>
        <dbReference type="Proteomes" id="UP000753196"/>
    </source>
</evidence>
<dbReference type="Gene3D" id="3.40.50.170">
    <property type="entry name" value="Formyl transferase, N-terminal domain"/>
    <property type="match status" value="1"/>
</dbReference>
<comment type="caution">
    <text evidence="11">The sequence shown here is derived from an EMBL/GenBank/DDBJ whole genome shotgun (WGS) entry which is preliminary data.</text>
</comment>
<evidence type="ECO:0000256" key="8">
    <source>
        <dbReference type="HAMAP-Rule" id="MF_00182"/>
    </source>
</evidence>
<dbReference type="SUPFAM" id="SSF53328">
    <property type="entry name" value="Formyltransferase"/>
    <property type="match status" value="1"/>
</dbReference>